<comment type="subcellular location">
    <subcellularLocation>
        <location evidence="9">Cytoplasm</location>
    </subcellularLocation>
</comment>
<keyword evidence="7 9" id="KW-0594">Phospholipid biosynthesis</keyword>
<feature type="binding site" evidence="9">
    <location>
        <position position="269"/>
    </location>
    <ligand>
        <name>NADPH</name>
        <dbReference type="ChEBI" id="CHEBI:57783"/>
    </ligand>
</feature>
<evidence type="ECO:0000256" key="2">
    <source>
        <dbReference type="ARBA" id="ARBA00022516"/>
    </source>
</evidence>
<feature type="binding site" evidence="9">
    <location>
        <position position="16"/>
    </location>
    <ligand>
        <name>NADPH</name>
        <dbReference type="ChEBI" id="CHEBI:57783"/>
    </ligand>
</feature>
<comment type="pathway">
    <text evidence="9">Membrane lipid metabolism; glycerophospholipid metabolism.</text>
</comment>
<evidence type="ECO:0000256" key="7">
    <source>
        <dbReference type="ARBA" id="ARBA00023209"/>
    </source>
</evidence>
<keyword evidence="5 9" id="KW-0520">NAD</keyword>
<comment type="caution">
    <text evidence="9">Lacks conserved residue(s) required for the propagation of feature annotation.</text>
</comment>
<comment type="function">
    <text evidence="9">Catalyzes the reduction of the glycolytic intermediate dihydroxyacetone phosphate (DHAP) to sn-glycerol 3-phosphate (G3P), the key precursor for phospholipid synthesis.</text>
</comment>
<evidence type="ECO:0000256" key="4">
    <source>
        <dbReference type="ARBA" id="ARBA00023002"/>
    </source>
</evidence>
<feature type="active site" description="Proton acceptor" evidence="9 10">
    <location>
        <position position="205"/>
    </location>
</feature>
<evidence type="ECO:0000256" key="10">
    <source>
        <dbReference type="PIRSR" id="PIRSR000114-1"/>
    </source>
</evidence>
<feature type="binding site" evidence="9">
    <location>
        <position position="293"/>
    </location>
    <ligand>
        <name>NADPH</name>
        <dbReference type="ChEBI" id="CHEBI:57783"/>
    </ligand>
</feature>
<dbReference type="Gene3D" id="1.10.1040.10">
    <property type="entry name" value="N-(1-d-carboxylethyl)-l-norvaline Dehydrogenase, domain 2"/>
    <property type="match status" value="1"/>
</dbReference>
<organism evidence="17 18">
    <name type="scientific">Persicobacter diffluens</name>
    <dbReference type="NCBI Taxonomy" id="981"/>
    <lineage>
        <taxon>Bacteria</taxon>
        <taxon>Pseudomonadati</taxon>
        <taxon>Bacteroidota</taxon>
        <taxon>Cytophagia</taxon>
        <taxon>Cytophagales</taxon>
        <taxon>Persicobacteraceae</taxon>
        <taxon>Persicobacter</taxon>
    </lineage>
</organism>
<feature type="binding site" evidence="9">
    <location>
        <position position="269"/>
    </location>
    <ligand>
        <name>sn-glycerol 3-phosphate</name>
        <dbReference type="ChEBI" id="CHEBI:57597"/>
    </ligand>
</feature>
<evidence type="ECO:0000256" key="12">
    <source>
        <dbReference type="PIRSR" id="PIRSR000114-3"/>
    </source>
</evidence>
<comment type="catalytic activity">
    <reaction evidence="9 14">
        <text>sn-glycerol 3-phosphate + NADP(+) = dihydroxyacetone phosphate + NADPH + H(+)</text>
        <dbReference type="Rhea" id="RHEA:11096"/>
        <dbReference type="ChEBI" id="CHEBI:15378"/>
        <dbReference type="ChEBI" id="CHEBI:57597"/>
        <dbReference type="ChEBI" id="CHEBI:57642"/>
        <dbReference type="ChEBI" id="CHEBI:57783"/>
        <dbReference type="ChEBI" id="CHEBI:58349"/>
        <dbReference type="EC" id="1.1.1.94"/>
    </reaction>
</comment>
<keyword evidence="2 9" id="KW-0444">Lipid biosynthesis</keyword>
<dbReference type="NCBIfam" id="NF000940">
    <property type="entry name" value="PRK00094.1-2"/>
    <property type="match status" value="1"/>
</dbReference>
<dbReference type="Pfam" id="PF01210">
    <property type="entry name" value="NAD_Gly3P_dh_N"/>
    <property type="match status" value="1"/>
</dbReference>
<feature type="binding site" evidence="11">
    <location>
        <position position="106"/>
    </location>
    <ligand>
        <name>substrate</name>
    </ligand>
</feature>
<dbReference type="AlphaFoldDB" id="A0AAN4VWE0"/>
<dbReference type="NCBIfam" id="NF000942">
    <property type="entry name" value="PRK00094.1-4"/>
    <property type="match status" value="1"/>
</dbReference>
<keyword evidence="18" id="KW-1185">Reference proteome</keyword>
<feature type="domain" description="Glycerol-3-phosphate dehydrogenase NAD-dependent N-terminal" evidence="15">
    <location>
        <begin position="9"/>
        <end position="170"/>
    </location>
</feature>
<protein>
    <recommendedName>
        <fullName evidence="9">Glycerol-3-phosphate dehydrogenase [NAD(P)+]</fullName>
        <ecNumber evidence="9">1.1.1.94</ecNumber>
    </recommendedName>
    <alternativeName>
        <fullName evidence="9">NAD(P)(+)-dependent glycerol-3-phosphate dehydrogenase</fullName>
    </alternativeName>
    <alternativeName>
        <fullName evidence="9">NAD(P)H-dependent dihydroxyacetone-phosphate reductase</fullName>
    </alternativeName>
</protein>
<dbReference type="RefSeq" id="WP_060686636.1">
    <property type="nucleotide sequence ID" value="NZ_BQKE01000001.1"/>
</dbReference>
<evidence type="ECO:0000256" key="9">
    <source>
        <dbReference type="HAMAP-Rule" id="MF_00394"/>
    </source>
</evidence>
<dbReference type="InterPro" id="IPR006109">
    <property type="entry name" value="G3P_DH_NAD-dep_C"/>
</dbReference>
<dbReference type="GO" id="GO:0005829">
    <property type="term" value="C:cytosol"/>
    <property type="evidence" value="ECO:0007669"/>
    <property type="project" value="TreeGrafter"/>
</dbReference>
<sequence length="349" mass="38490">MNVNQHKPVGVIGSGSFGLAVANLLAENSEVLVYARKEQVAQAINVDRFYNNQQISARISCITDYGELADRCDVIFPVVPSISFRQMMKDLSPHLRPYHMLIHGTKGLDLPSHILEDLEAVYEVSRENVKTMSEVISEESVVVRTGCLAGPNLARELAEKHPAATVVASHFDEVIKEGQRLLRSERFQVFGSKELIGIELAGVLKNILAIASGAISGLGFGENARGLLISRGLVEFIYLGKMLGGNTEAFLGVAGIGDLVTTCTSKLSRNYTVGYRLSQGEKLKDIITSMEEVAEGVKTVRIMKKLCEHFGVRAPITESIYQVLYEEETVDHALRRLMKIPFHNDIDFL</sequence>
<dbReference type="InterPro" id="IPR011128">
    <property type="entry name" value="G3P_DH_NAD-dep_N"/>
</dbReference>
<dbReference type="InterPro" id="IPR006168">
    <property type="entry name" value="G3P_DH_NAD-dep"/>
</dbReference>
<evidence type="ECO:0000259" key="16">
    <source>
        <dbReference type="Pfam" id="PF07479"/>
    </source>
</evidence>
<feature type="binding site" evidence="11">
    <location>
        <begin position="269"/>
        <end position="270"/>
    </location>
    <ligand>
        <name>substrate</name>
    </ligand>
</feature>
<feature type="binding site" evidence="9">
    <location>
        <position position="295"/>
    </location>
    <ligand>
        <name>NADPH</name>
        <dbReference type="ChEBI" id="CHEBI:57783"/>
    </ligand>
</feature>
<dbReference type="GO" id="GO:0051287">
    <property type="term" value="F:NAD binding"/>
    <property type="evidence" value="ECO:0007669"/>
    <property type="project" value="InterPro"/>
</dbReference>
<dbReference type="EC" id="1.1.1.94" evidence="9"/>
<feature type="binding site" evidence="9">
    <location>
        <position position="106"/>
    </location>
    <ligand>
        <name>NADPH</name>
        <dbReference type="ChEBI" id="CHEBI:57783"/>
    </ligand>
</feature>
<feature type="binding site" evidence="9">
    <location>
        <position position="37"/>
    </location>
    <ligand>
        <name>NADPH</name>
        <dbReference type="ChEBI" id="CHEBI:57783"/>
    </ligand>
</feature>
<evidence type="ECO:0000313" key="18">
    <source>
        <dbReference type="Proteomes" id="UP001310022"/>
    </source>
</evidence>
<name>A0AAN4VWE0_9BACT</name>
<dbReference type="GO" id="GO:0047952">
    <property type="term" value="F:glycerol-3-phosphate dehydrogenase [NAD(P)+] activity"/>
    <property type="evidence" value="ECO:0007669"/>
    <property type="project" value="UniProtKB-UniRule"/>
</dbReference>
<evidence type="ECO:0000259" key="15">
    <source>
        <dbReference type="Pfam" id="PF01210"/>
    </source>
</evidence>
<dbReference type="PANTHER" id="PTHR11728">
    <property type="entry name" value="GLYCEROL-3-PHOSPHATE DEHYDROGENASE"/>
    <property type="match status" value="1"/>
</dbReference>
<dbReference type="Proteomes" id="UP001310022">
    <property type="component" value="Unassembled WGS sequence"/>
</dbReference>
<dbReference type="Gene3D" id="3.40.50.720">
    <property type="entry name" value="NAD(P)-binding Rossmann-like Domain"/>
    <property type="match status" value="1"/>
</dbReference>
<dbReference type="SUPFAM" id="SSF51735">
    <property type="entry name" value="NAD(P)-binding Rossmann-fold domains"/>
    <property type="match status" value="1"/>
</dbReference>
<gene>
    <name evidence="9 17" type="primary">gpsA</name>
    <name evidence="17" type="ORF">PEDI_18860</name>
</gene>
<dbReference type="EMBL" id="BQKE01000001">
    <property type="protein sequence ID" value="GJM61334.1"/>
    <property type="molecule type" value="Genomic_DNA"/>
</dbReference>
<evidence type="ECO:0000256" key="13">
    <source>
        <dbReference type="RuleBase" id="RU000437"/>
    </source>
</evidence>
<evidence type="ECO:0000256" key="3">
    <source>
        <dbReference type="ARBA" id="ARBA00022857"/>
    </source>
</evidence>
<dbReference type="InterPro" id="IPR008927">
    <property type="entry name" value="6-PGluconate_DH-like_C_sf"/>
</dbReference>
<evidence type="ECO:0000256" key="1">
    <source>
        <dbReference type="ARBA" id="ARBA00011009"/>
    </source>
</evidence>
<feature type="binding site" evidence="9">
    <location>
        <position position="106"/>
    </location>
    <ligand>
        <name>sn-glycerol 3-phosphate</name>
        <dbReference type="ChEBI" id="CHEBI:57597"/>
    </ligand>
</feature>
<feature type="binding site" evidence="12">
    <location>
        <position position="154"/>
    </location>
    <ligand>
        <name>NAD(+)</name>
        <dbReference type="ChEBI" id="CHEBI:57540"/>
    </ligand>
</feature>
<dbReference type="GO" id="GO:0046168">
    <property type="term" value="P:glycerol-3-phosphate catabolic process"/>
    <property type="evidence" value="ECO:0007669"/>
    <property type="project" value="InterPro"/>
</dbReference>
<keyword evidence="9" id="KW-0963">Cytoplasm</keyword>
<dbReference type="GO" id="GO:0008654">
    <property type="term" value="P:phospholipid biosynthetic process"/>
    <property type="evidence" value="ECO:0007669"/>
    <property type="project" value="UniProtKB-KW"/>
</dbReference>
<evidence type="ECO:0000256" key="8">
    <source>
        <dbReference type="ARBA" id="ARBA00023264"/>
    </source>
</evidence>
<feature type="binding site" evidence="12">
    <location>
        <begin position="13"/>
        <end position="18"/>
    </location>
    <ligand>
        <name>NAD(+)</name>
        <dbReference type="ChEBI" id="CHEBI:57540"/>
    </ligand>
</feature>
<feature type="binding site" evidence="9">
    <location>
        <position position="258"/>
    </location>
    <ligand>
        <name>sn-glycerol 3-phosphate</name>
        <dbReference type="ChEBI" id="CHEBI:57597"/>
    </ligand>
</feature>
<evidence type="ECO:0000256" key="5">
    <source>
        <dbReference type="ARBA" id="ARBA00023027"/>
    </source>
</evidence>
<keyword evidence="3 9" id="KW-0521">NADP</keyword>
<dbReference type="PRINTS" id="PR00077">
    <property type="entry name" value="GPDHDRGNASE"/>
</dbReference>
<feature type="binding site" evidence="9">
    <location>
        <position position="205"/>
    </location>
    <ligand>
        <name>sn-glycerol 3-phosphate</name>
        <dbReference type="ChEBI" id="CHEBI:57597"/>
    </ligand>
</feature>
<feature type="binding site" evidence="12">
    <location>
        <position position="269"/>
    </location>
    <ligand>
        <name>NAD(+)</name>
        <dbReference type="ChEBI" id="CHEBI:57540"/>
    </ligand>
</feature>
<dbReference type="InterPro" id="IPR036291">
    <property type="entry name" value="NAD(P)-bd_dom_sf"/>
</dbReference>
<evidence type="ECO:0000256" key="14">
    <source>
        <dbReference type="RuleBase" id="RU000439"/>
    </source>
</evidence>
<evidence type="ECO:0000313" key="17">
    <source>
        <dbReference type="EMBL" id="GJM61334.1"/>
    </source>
</evidence>
<proteinExistence type="inferred from homology"/>
<keyword evidence="9" id="KW-0547">Nucleotide-binding</keyword>
<keyword evidence="8 9" id="KW-1208">Phospholipid metabolism</keyword>
<dbReference type="HAMAP" id="MF_00394">
    <property type="entry name" value="NAD_Glyc3P_dehydrog"/>
    <property type="match status" value="1"/>
</dbReference>
<dbReference type="GO" id="GO:0005975">
    <property type="term" value="P:carbohydrate metabolic process"/>
    <property type="evidence" value="ECO:0007669"/>
    <property type="project" value="InterPro"/>
</dbReference>
<dbReference type="PIRSF" id="PIRSF000114">
    <property type="entry name" value="Glycerol-3-P_dh"/>
    <property type="match status" value="1"/>
</dbReference>
<comment type="catalytic activity">
    <reaction evidence="9">
        <text>sn-glycerol 3-phosphate + NAD(+) = dihydroxyacetone phosphate + NADH + H(+)</text>
        <dbReference type="Rhea" id="RHEA:11092"/>
        <dbReference type="ChEBI" id="CHEBI:15378"/>
        <dbReference type="ChEBI" id="CHEBI:57540"/>
        <dbReference type="ChEBI" id="CHEBI:57597"/>
        <dbReference type="ChEBI" id="CHEBI:57642"/>
        <dbReference type="ChEBI" id="CHEBI:57945"/>
        <dbReference type="EC" id="1.1.1.94"/>
    </reaction>
</comment>
<dbReference type="Pfam" id="PF07479">
    <property type="entry name" value="NAD_Gly3P_dh_C"/>
    <property type="match status" value="1"/>
</dbReference>
<feature type="binding site" evidence="9">
    <location>
        <position position="17"/>
    </location>
    <ligand>
        <name>NADPH</name>
        <dbReference type="ChEBI" id="CHEBI:57783"/>
    </ligand>
</feature>
<evidence type="ECO:0000256" key="6">
    <source>
        <dbReference type="ARBA" id="ARBA00023098"/>
    </source>
</evidence>
<feature type="domain" description="Glycerol-3-phosphate dehydrogenase NAD-dependent C-terminal" evidence="16">
    <location>
        <begin position="195"/>
        <end position="334"/>
    </location>
</feature>
<dbReference type="PANTHER" id="PTHR11728:SF1">
    <property type="entry name" value="GLYCEROL-3-PHOSPHATE DEHYDROGENASE [NAD(+)] 2, CHLOROPLASTIC"/>
    <property type="match status" value="1"/>
</dbReference>
<dbReference type="SUPFAM" id="SSF48179">
    <property type="entry name" value="6-phosphogluconate dehydrogenase C-terminal domain-like"/>
    <property type="match status" value="1"/>
</dbReference>
<dbReference type="FunFam" id="1.10.1040.10:FF:000001">
    <property type="entry name" value="Glycerol-3-phosphate dehydrogenase [NAD(P)+]"/>
    <property type="match status" value="1"/>
</dbReference>
<feature type="binding site" evidence="9">
    <location>
        <position position="36"/>
    </location>
    <ligand>
        <name>NADPH</name>
        <dbReference type="ChEBI" id="CHEBI:57783"/>
    </ligand>
</feature>
<feature type="binding site" evidence="9">
    <location>
        <position position="150"/>
    </location>
    <ligand>
        <name>sn-glycerol 3-phosphate</name>
        <dbReference type="ChEBI" id="CHEBI:57597"/>
    </ligand>
</feature>
<dbReference type="GO" id="GO:0046167">
    <property type="term" value="P:glycerol-3-phosphate biosynthetic process"/>
    <property type="evidence" value="ECO:0007669"/>
    <property type="project" value="UniProtKB-UniRule"/>
</dbReference>
<comment type="similarity">
    <text evidence="1 9 13">Belongs to the NAD-dependent glycerol-3-phosphate dehydrogenase family.</text>
</comment>
<dbReference type="InterPro" id="IPR013328">
    <property type="entry name" value="6PGD_dom2"/>
</dbReference>
<dbReference type="PROSITE" id="PS00957">
    <property type="entry name" value="NAD_G3PDH"/>
    <property type="match status" value="1"/>
</dbReference>
<comment type="caution">
    <text evidence="17">The sequence shown here is derived from an EMBL/GenBank/DDBJ whole genome shotgun (WGS) entry which is preliminary data.</text>
</comment>
<accession>A0AAN4VWE0</accession>
<feature type="binding site" evidence="9">
    <location>
        <position position="270"/>
    </location>
    <ligand>
        <name>sn-glycerol 3-phosphate</name>
        <dbReference type="ChEBI" id="CHEBI:57597"/>
    </ligand>
</feature>
<keyword evidence="6 9" id="KW-0443">Lipid metabolism</keyword>
<keyword evidence="4 9" id="KW-0560">Oxidoreductase</keyword>
<dbReference type="GO" id="GO:0006650">
    <property type="term" value="P:glycerophospholipid metabolic process"/>
    <property type="evidence" value="ECO:0007669"/>
    <property type="project" value="UniProtKB-UniRule"/>
</dbReference>
<feature type="binding site" evidence="9">
    <location>
        <position position="154"/>
    </location>
    <ligand>
        <name>NADPH</name>
        <dbReference type="ChEBI" id="CHEBI:57783"/>
    </ligand>
</feature>
<reference evidence="17 18" key="1">
    <citation type="submission" date="2021-12" db="EMBL/GenBank/DDBJ databases">
        <title>Genome sequencing of bacteria with rrn-lacking chromosome and rrn-plasmid.</title>
        <authorList>
            <person name="Anda M."/>
            <person name="Iwasaki W."/>
        </authorList>
    </citation>
    <scope>NUCLEOTIDE SEQUENCE [LARGE SCALE GENOMIC DNA]</scope>
    <source>
        <strain evidence="17 18">NBRC 15940</strain>
    </source>
</reference>
<evidence type="ECO:0000256" key="11">
    <source>
        <dbReference type="PIRSR" id="PIRSR000114-2"/>
    </source>
</evidence>
<feature type="binding site" evidence="9">
    <location>
        <position position="268"/>
    </location>
    <ligand>
        <name>sn-glycerol 3-phosphate</name>
        <dbReference type="ChEBI" id="CHEBI:57597"/>
    </ligand>
</feature>